<protein>
    <submittedName>
        <fullName evidence="1">Uncharacterized protein</fullName>
    </submittedName>
</protein>
<evidence type="ECO:0000313" key="1">
    <source>
        <dbReference type="EMBL" id="KEQ24859.1"/>
    </source>
</evidence>
<dbReference type="AlphaFoldDB" id="A0A081P2D6"/>
<organism evidence="1 2">
    <name type="scientific">Paenibacillus tyrfis</name>
    <dbReference type="NCBI Taxonomy" id="1501230"/>
    <lineage>
        <taxon>Bacteria</taxon>
        <taxon>Bacillati</taxon>
        <taxon>Bacillota</taxon>
        <taxon>Bacilli</taxon>
        <taxon>Bacillales</taxon>
        <taxon>Paenibacillaceae</taxon>
        <taxon>Paenibacillus</taxon>
    </lineage>
</organism>
<evidence type="ECO:0000313" key="2">
    <source>
        <dbReference type="Proteomes" id="UP000028123"/>
    </source>
</evidence>
<comment type="caution">
    <text evidence="1">The sequence shown here is derived from an EMBL/GenBank/DDBJ whole genome shotgun (WGS) entry which is preliminary data.</text>
</comment>
<dbReference type="EMBL" id="JNVM01000014">
    <property type="protein sequence ID" value="KEQ24859.1"/>
    <property type="molecule type" value="Genomic_DNA"/>
</dbReference>
<proteinExistence type="predicted"/>
<keyword evidence="2" id="KW-1185">Reference proteome</keyword>
<name>A0A081P2D6_9BACL</name>
<sequence length="67" mass="7858">MFVSLADFGYKSNYSVPEKPSEIKEILIENQVRFITRFLKAVYVDNVEDIPNHWLGFTKSLHVLLEK</sequence>
<dbReference type="Proteomes" id="UP000028123">
    <property type="component" value="Unassembled WGS sequence"/>
</dbReference>
<gene>
    <name evidence="1" type="ORF">ET33_07260</name>
</gene>
<reference evidence="1 2" key="1">
    <citation type="submission" date="2014-06" db="EMBL/GenBank/DDBJ databases">
        <title>Draft genome sequence of Paenibacillus sp. MSt1.</title>
        <authorList>
            <person name="Aw Y.K."/>
            <person name="Ong K.S."/>
            <person name="Gan H.M."/>
            <person name="Lee S.M."/>
        </authorList>
    </citation>
    <scope>NUCLEOTIDE SEQUENCE [LARGE SCALE GENOMIC DNA]</scope>
    <source>
        <strain evidence="1 2">MSt1</strain>
    </source>
</reference>
<accession>A0A081P2D6</accession>